<reference evidence="1 2" key="1">
    <citation type="submission" date="2016-04" db="EMBL/GenBank/DDBJ databases">
        <title>A degradative enzymes factory behind the ericoid mycorrhizal symbiosis.</title>
        <authorList>
            <consortium name="DOE Joint Genome Institute"/>
            <person name="Martino E."/>
            <person name="Morin E."/>
            <person name="Grelet G."/>
            <person name="Kuo A."/>
            <person name="Kohler A."/>
            <person name="Daghino S."/>
            <person name="Barry K."/>
            <person name="Choi C."/>
            <person name="Cichocki N."/>
            <person name="Clum A."/>
            <person name="Copeland A."/>
            <person name="Hainaut M."/>
            <person name="Haridas S."/>
            <person name="Labutti K."/>
            <person name="Lindquist E."/>
            <person name="Lipzen A."/>
            <person name="Khouja H.-R."/>
            <person name="Murat C."/>
            <person name="Ohm R."/>
            <person name="Olson A."/>
            <person name="Spatafora J."/>
            <person name="Veneault-Fourrey C."/>
            <person name="Henrissat B."/>
            <person name="Grigoriev I."/>
            <person name="Martin F."/>
            <person name="Perotto S."/>
        </authorList>
    </citation>
    <scope>NUCLEOTIDE SEQUENCE [LARGE SCALE GENOMIC DNA]</scope>
    <source>
        <strain evidence="1 2">E</strain>
    </source>
</reference>
<dbReference type="OrthoDB" id="8954335at2759"/>
<proteinExistence type="predicted"/>
<dbReference type="EMBL" id="KZ613895">
    <property type="protein sequence ID" value="PMD53043.1"/>
    <property type="molecule type" value="Genomic_DNA"/>
</dbReference>
<gene>
    <name evidence="1" type="ORF">K444DRAFT_513865</name>
</gene>
<dbReference type="GeneID" id="36581603"/>
<evidence type="ECO:0000313" key="2">
    <source>
        <dbReference type="Proteomes" id="UP000235371"/>
    </source>
</evidence>
<feature type="non-terminal residue" evidence="1">
    <location>
        <position position="1"/>
    </location>
</feature>
<accession>A0A2J6SQT1</accession>
<dbReference type="InterPro" id="IPR027417">
    <property type="entry name" value="P-loop_NTPase"/>
</dbReference>
<sequence>EIKEFLPSLLYIHRIDAPRMQGSALRNFGTFKQLCGEEFYKNIMLGTTYATTIGEERETQLREKGGFWHALLQKGSEIVRIPREQDSARDVIFHLTSKDPAFLNSQLEMSTMGLSLDEVSATKTIN</sequence>
<dbReference type="InParanoid" id="A0A2J6SQT1"/>
<name>A0A2J6SQT1_9HELO</name>
<dbReference type="STRING" id="1095630.A0A2J6SQT1"/>
<dbReference type="Proteomes" id="UP000235371">
    <property type="component" value="Unassembled WGS sequence"/>
</dbReference>
<dbReference type="RefSeq" id="XP_024729947.1">
    <property type="nucleotide sequence ID" value="XM_024873523.1"/>
</dbReference>
<feature type="non-terminal residue" evidence="1">
    <location>
        <position position="126"/>
    </location>
</feature>
<dbReference type="AlphaFoldDB" id="A0A2J6SQT1"/>
<protein>
    <submittedName>
        <fullName evidence="1">Uncharacterized protein</fullName>
    </submittedName>
</protein>
<dbReference type="Gene3D" id="3.40.50.300">
    <property type="entry name" value="P-loop containing nucleotide triphosphate hydrolases"/>
    <property type="match status" value="1"/>
</dbReference>
<keyword evidence="2" id="KW-1185">Reference proteome</keyword>
<organism evidence="1 2">
    <name type="scientific">Hyaloscypha bicolor E</name>
    <dbReference type="NCBI Taxonomy" id="1095630"/>
    <lineage>
        <taxon>Eukaryota</taxon>
        <taxon>Fungi</taxon>
        <taxon>Dikarya</taxon>
        <taxon>Ascomycota</taxon>
        <taxon>Pezizomycotina</taxon>
        <taxon>Leotiomycetes</taxon>
        <taxon>Helotiales</taxon>
        <taxon>Hyaloscyphaceae</taxon>
        <taxon>Hyaloscypha</taxon>
        <taxon>Hyaloscypha bicolor</taxon>
    </lineage>
</organism>
<evidence type="ECO:0000313" key="1">
    <source>
        <dbReference type="EMBL" id="PMD53043.1"/>
    </source>
</evidence>